<comment type="caution">
    <text evidence="1">The sequence shown here is derived from an EMBL/GenBank/DDBJ whole genome shotgun (WGS) entry which is preliminary data.</text>
</comment>
<name>A0A9N9NH65_9GLOM</name>
<dbReference type="Proteomes" id="UP000789396">
    <property type="component" value="Unassembled WGS sequence"/>
</dbReference>
<reference evidence="1" key="1">
    <citation type="submission" date="2021-06" db="EMBL/GenBank/DDBJ databases">
        <authorList>
            <person name="Kallberg Y."/>
            <person name="Tangrot J."/>
            <person name="Rosling A."/>
        </authorList>
    </citation>
    <scope>NUCLEOTIDE SEQUENCE</scope>
    <source>
        <strain evidence="1">IN212</strain>
    </source>
</reference>
<organism evidence="1 2">
    <name type="scientific">Racocetra fulgida</name>
    <dbReference type="NCBI Taxonomy" id="60492"/>
    <lineage>
        <taxon>Eukaryota</taxon>
        <taxon>Fungi</taxon>
        <taxon>Fungi incertae sedis</taxon>
        <taxon>Mucoromycota</taxon>
        <taxon>Glomeromycotina</taxon>
        <taxon>Glomeromycetes</taxon>
        <taxon>Diversisporales</taxon>
        <taxon>Gigasporaceae</taxon>
        <taxon>Racocetra</taxon>
    </lineage>
</organism>
<dbReference type="AlphaFoldDB" id="A0A9N9NH65"/>
<sequence length="61" mass="7339">MDELDIQDIELEALMMYDKLFVDKIFQNWCQIEKFIKKYAATKGYGIQIKEEERTDTTTKQ</sequence>
<gene>
    <name evidence="1" type="ORF">RFULGI_LOCUS12204</name>
</gene>
<proteinExistence type="predicted"/>
<evidence type="ECO:0000313" key="1">
    <source>
        <dbReference type="EMBL" id="CAG8731924.1"/>
    </source>
</evidence>
<protein>
    <submittedName>
        <fullName evidence="1">14140_t:CDS:1</fullName>
    </submittedName>
</protein>
<dbReference type="EMBL" id="CAJVPZ010028630">
    <property type="protein sequence ID" value="CAG8731924.1"/>
    <property type="molecule type" value="Genomic_DNA"/>
</dbReference>
<keyword evidence="2" id="KW-1185">Reference proteome</keyword>
<accession>A0A9N9NH65</accession>
<evidence type="ECO:0000313" key="2">
    <source>
        <dbReference type="Proteomes" id="UP000789396"/>
    </source>
</evidence>
<feature type="non-terminal residue" evidence="1">
    <location>
        <position position="1"/>
    </location>
</feature>